<protein>
    <submittedName>
        <fullName evidence="1">Uncharacterized protein</fullName>
    </submittedName>
</protein>
<organism evidence="1 2">
    <name type="scientific">Naganishia adeliensis</name>
    <dbReference type="NCBI Taxonomy" id="92952"/>
    <lineage>
        <taxon>Eukaryota</taxon>
        <taxon>Fungi</taxon>
        <taxon>Dikarya</taxon>
        <taxon>Basidiomycota</taxon>
        <taxon>Agaricomycotina</taxon>
        <taxon>Tremellomycetes</taxon>
        <taxon>Filobasidiales</taxon>
        <taxon>Filobasidiaceae</taxon>
        <taxon>Naganishia</taxon>
    </lineage>
</organism>
<sequence length="344" mass="37135">MNNIFHQDRLANVVAQANFPPENPLAHVVNGERNRLLLSLANGGKENFTLVNAAASYHDVGKDWALLANTTAAKYNVPLIAGSNFTLPFQVHSEFRPQDVGLTVWANLKDAAGDMHRLVAYNSTVTVVEPASSIFDIKLLFMYLILAAGLAGLAYLAYEQLSARYFPKPSATKRSTKGSRSASGTSGEKAIVATDGKGQGGYPASAQPYEEEWIPEHLMKKGDTRRRVKRGMTSDGEGVVSGGEVTSGTEGEKKKAGKGKGKGKNTSELRALSTAILQVLAAFAACAEWPAGGQIARIPPLAPEHHRWLQILEKTEDVADDRDGEEMGTNDDEVERTTERISVD</sequence>
<evidence type="ECO:0000313" key="1">
    <source>
        <dbReference type="EMBL" id="KAJ9115623.1"/>
    </source>
</evidence>
<keyword evidence="2" id="KW-1185">Reference proteome</keyword>
<accession>A0ACC2WVY9</accession>
<reference evidence="1" key="1">
    <citation type="submission" date="2023-04" db="EMBL/GenBank/DDBJ databases">
        <title>Draft Genome sequencing of Naganishia species isolated from polar environments using Oxford Nanopore Technology.</title>
        <authorList>
            <person name="Leo P."/>
            <person name="Venkateswaran K."/>
        </authorList>
    </citation>
    <scope>NUCLEOTIDE SEQUENCE</scope>
    <source>
        <strain evidence="1">MNA-CCFEE 5262</strain>
    </source>
</reference>
<proteinExistence type="predicted"/>
<evidence type="ECO:0000313" key="2">
    <source>
        <dbReference type="Proteomes" id="UP001230649"/>
    </source>
</evidence>
<dbReference type="Proteomes" id="UP001230649">
    <property type="component" value="Unassembled WGS sequence"/>
</dbReference>
<gene>
    <name evidence="1" type="ORF">QFC20_000949</name>
</gene>
<comment type="caution">
    <text evidence="1">The sequence shown here is derived from an EMBL/GenBank/DDBJ whole genome shotgun (WGS) entry which is preliminary data.</text>
</comment>
<name>A0ACC2WVY9_9TREE</name>
<dbReference type="EMBL" id="JASBWS010000005">
    <property type="protein sequence ID" value="KAJ9115623.1"/>
    <property type="molecule type" value="Genomic_DNA"/>
</dbReference>